<evidence type="ECO:0000313" key="2">
    <source>
        <dbReference type="EMBL" id="CAA9350322.1"/>
    </source>
</evidence>
<evidence type="ECO:0000256" key="1">
    <source>
        <dbReference type="SAM" id="MobiDB-lite"/>
    </source>
</evidence>
<feature type="non-terminal residue" evidence="2">
    <location>
        <position position="1"/>
    </location>
</feature>
<feature type="compositionally biased region" description="Basic residues" evidence="1">
    <location>
        <begin position="1"/>
        <end position="11"/>
    </location>
</feature>
<sequence length="270" mass="29125">DRVKHAFRRTRGCQAQHDQDQARPGHLGVHHHVSDHVRAAVRLRVRRGDRPGRRGCRLPGVPDRRDLRPDRGVRRHVHRLRPGSGHREGHHRPVPVTADVTVRGAGRPHLLRRAVQRGDPGGDGADRSARRLADPYLGRRGAARLPAASGLRLRLVLGDGLGRDAGAEPGGGQQRLLHGDLPAHLRREHVRAAGDAPRPTESLRGVEPGLCGHPGGARAVREHSRGRTGARDDLLGAAAPGALHLVVGSCRAGHLRPGGQRAVPPFDQPL</sequence>
<feature type="compositionally biased region" description="Basic and acidic residues" evidence="1">
    <location>
        <begin position="219"/>
        <end position="228"/>
    </location>
</feature>
<proteinExistence type="predicted"/>
<dbReference type="AlphaFoldDB" id="A0A6J4M4V4"/>
<organism evidence="2">
    <name type="scientific">uncultured Nocardioidaceae bacterium</name>
    <dbReference type="NCBI Taxonomy" id="253824"/>
    <lineage>
        <taxon>Bacteria</taxon>
        <taxon>Bacillati</taxon>
        <taxon>Actinomycetota</taxon>
        <taxon>Actinomycetes</taxon>
        <taxon>Propionibacteriales</taxon>
        <taxon>Nocardioidaceae</taxon>
        <taxon>environmental samples</taxon>
    </lineage>
</organism>
<dbReference type="EMBL" id="CADCUJ010000059">
    <property type="protein sequence ID" value="CAA9350322.1"/>
    <property type="molecule type" value="Genomic_DNA"/>
</dbReference>
<name>A0A6J4M4V4_9ACTN</name>
<reference evidence="2" key="1">
    <citation type="submission" date="2020-02" db="EMBL/GenBank/DDBJ databases">
        <authorList>
            <person name="Meier V. D."/>
        </authorList>
    </citation>
    <scope>NUCLEOTIDE SEQUENCE</scope>
    <source>
        <strain evidence="2">AVDCRST_MAG72</strain>
    </source>
</reference>
<feature type="region of interest" description="Disordered" evidence="1">
    <location>
        <begin position="48"/>
        <end position="68"/>
    </location>
</feature>
<gene>
    <name evidence="2" type="ORF">AVDCRST_MAG72-1414</name>
</gene>
<feature type="region of interest" description="Disordered" evidence="1">
    <location>
        <begin position="1"/>
        <end position="24"/>
    </location>
</feature>
<feature type="non-terminal residue" evidence="2">
    <location>
        <position position="270"/>
    </location>
</feature>
<feature type="region of interest" description="Disordered" evidence="1">
    <location>
        <begin position="192"/>
        <end position="228"/>
    </location>
</feature>
<protein>
    <submittedName>
        <fullName evidence="2">Efflux ABC transporter, permease protein</fullName>
    </submittedName>
</protein>
<accession>A0A6J4M4V4</accession>